<feature type="transmembrane region" description="Helical" evidence="1">
    <location>
        <begin position="135"/>
        <end position="160"/>
    </location>
</feature>
<evidence type="ECO:0000256" key="1">
    <source>
        <dbReference type="SAM" id="Phobius"/>
    </source>
</evidence>
<reference evidence="2 3" key="1">
    <citation type="submission" date="2015-02" db="EMBL/GenBank/DDBJ databases">
        <authorList>
            <person name="Ju K.-S."/>
            <person name="Doroghazi J.R."/>
            <person name="Metcalf W."/>
        </authorList>
    </citation>
    <scope>NUCLEOTIDE SEQUENCE [LARGE SCALE GENOMIC DNA]</scope>
    <source>
        <strain evidence="2 3">NRRL ISP-5550</strain>
    </source>
</reference>
<evidence type="ECO:0000313" key="2">
    <source>
        <dbReference type="EMBL" id="KJY37150.1"/>
    </source>
</evidence>
<feature type="transmembrane region" description="Helical" evidence="1">
    <location>
        <begin position="12"/>
        <end position="33"/>
    </location>
</feature>
<dbReference type="OrthoDB" id="4155979at2"/>
<dbReference type="RefSeq" id="WP_045946395.1">
    <property type="nucleotide sequence ID" value="NZ_JZWV01000118.1"/>
</dbReference>
<feature type="transmembrane region" description="Helical" evidence="1">
    <location>
        <begin position="45"/>
        <end position="67"/>
    </location>
</feature>
<accession>A0A0F4JSK1</accession>
<gene>
    <name evidence="2" type="ORF">VR44_06410</name>
</gene>
<evidence type="ECO:0000313" key="3">
    <source>
        <dbReference type="Proteomes" id="UP000033551"/>
    </source>
</evidence>
<keyword evidence="1" id="KW-0812">Transmembrane</keyword>
<dbReference type="AlphaFoldDB" id="A0A0F4JSK1"/>
<keyword evidence="3" id="KW-1185">Reference proteome</keyword>
<sequence>MDLIEFTHAVTRAGAGFGFFLVVVTAAAVFYGNGRTVNALKKRRIWLPWVSSFAVMVLASAVSGGFLSKVSAGFTGTSNRVGSEVGNTAIGQSGEGAVEIHVTEVLSYSGSWIALCAVVVWLLFLWFAKGWGERALALSGALSGASWGIATSLGGAAAMIGVPLVSWLGEQVIG</sequence>
<feature type="transmembrane region" description="Helical" evidence="1">
    <location>
        <begin position="110"/>
        <end position="128"/>
    </location>
</feature>
<dbReference type="Proteomes" id="UP000033551">
    <property type="component" value="Unassembled WGS sequence"/>
</dbReference>
<comment type="caution">
    <text evidence="2">The sequence shown here is derived from an EMBL/GenBank/DDBJ whole genome shotgun (WGS) entry which is preliminary data.</text>
</comment>
<organism evidence="2 3">
    <name type="scientific">Streptomyces katrae</name>
    <dbReference type="NCBI Taxonomy" id="68223"/>
    <lineage>
        <taxon>Bacteria</taxon>
        <taxon>Bacillati</taxon>
        <taxon>Actinomycetota</taxon>
        <taxon>Actinomycetes</taxon>
        <taxon>Kitasatosporales</taxon>
        <taxon>Streptomycetaceae</taxon>
        <taxon>Streptomyces</taxon>
    </lineage>
</organism>
<keyword evidence="1" id="KW-0472">Membrane</keyword>
<dbReference type="PATRIC" id="fig|68223.7.peg.3194"/>
<name>A0A0F4JSK1_9ACTN</name>
<proteinExistence type="predicted"/>
<protein>
    <submittedName>
        <fullName evidence="2">Uncharacterized protein</fullName>
    </submittedName>
</protein>
<dbReference type="EMBL" id="JZWV01000118">
    <property type="protein sequence ID" value="KJY37150.1"/>
    <property type="molecule type" value="Genomic_DNA"/>
</dbReference>
<keyword evidence="1" id="KW-1133">Transmembrane helix</keyword>